<sequence>MRTRGKPLFKTHEIVAIVVFLLAATGIGVVRLVY</sequence>
<dbReference type="Proteomes" id="UP001262754">
    <property type="component" value="Unassembled WGS sequence"/>
</dbReference>
<protein>
    <submittedName>
        <fullName evidence="2">Uncharacterized protein</fullName>
    </submittedName>
</protein>
<keyword evidence="1" id="KW-0472">Membrane</keyword>
<keyword evidence="1" id="KW-0812">Transmembrane</keyword>
<keyword evidence="1" id="KW-1133">Transmembrane helix</keyword>
<proteinExistence type="predicted"/>
<gene>
    <name evidence="2" type="ORF">J2800_003050</name>
</gene>
<dbReference type="EMBL" id="JAVDRL010000008">
    <property type="protein sequence ID" value="MDR6532294.1"/>
    <property type="molecule type" value="Genomic_DNA"/>
</dbReference>
<feature type="transmembrane region" description="Helical" evidence="1">
    <location>
        <begin position="12"/>
        <end position="33"/>
    </location>
</feature>
<keyword evidence="3" id="KW-1185">Reference proteome</keyword>
<evidence type="ECO:0000256" key="1">
    <source>
        <dbReference type="SAM" id="Phobius"/>
    </source>
</evidence>
<comment type="caution">
    <text evidence="2">The sequence shown here is derived from an EMBL/GenBank/DDBJ whole genome shotgun (WGS) entry which is preliminary data.</text>
</comment>
<evidence type="ECO:0000313" key="3">
    <source>
        <dbReference type="Proteomes" id="UP001262754"/>
    </source>
</evidence>
<organism evidence="2 3">
    <name type="scientific">Caulobacter rhizosphaerae</name>
    <dbReference type="NCBI Taxonomy" id="2010972"/>
    <lineage>
        <taxon>Bacteria</taxon>
        <taxon>Pseudomonadati</taxon>
        <taxon>Pseudomonadota</taxon>
        <taxon>Alphaproteobacteria</taxon>
        <taxon>Caulobacterales</taxon>
        <taxon>Caulobacteraceae</taxon>
        <taxon>Caulobacter</taxon>
    </lineage>
</organism>
<accession>A0ABU1N1K3</accession>
<reference evidence="2 3" key="1">
    <citation type="submission" date="2023-07" db="EMBL/GenBank/DDBJ databases">
        <title>Sorghum-associated microbial communities from plants grown in Nebraska, USA.</title>
        <authorList>
            <person name="Schachtman D."/>
        </authorList>
    </citation>
    <scope>NUCLEOTIDE SEQUENCE [LARGE SCALE GENOMIC DNA]</scope>
    <source>
        <strain evidence="2 3">DS2154</strain>
    </source>
</reference>
<name>A0ABU1N1K3_9CAUL</name>
<evidence type="ECO:0000313" key="2">
    <source>
        <dbReference type="EMBL" id="MDR6532294.1"/>
    </source>
</evidence>